<reference evidence="3" key="1">
    <citation type="journal article" date="2016" name="Genome Announc.">
        <title>Draft genome sequences of fungus Aspergillus calidoustus.</title>
        <authorList>
            <person name="Horn F."/>
            <person name="Linde J."/>
            <person name="Mattern D.J."/>
            <person name="Walther G."/>
            <person name="Guthke R."/>
            <person name="Scherlach K."/>
            <person name="Martin K."/>
            <person name="Brakhage A.A."/>
            <person name="Petzke L."/>
            <person name="Valiante V."/>
        </authorList>
    </citation>
    <scope>NUCLEOTIDE SEQUENCE [LARGE SCALE GENOMIC DNA]</scope>
    <source>
        <strain evidence="3">SF006504</strain>
    </source>
</reference>
<keyword evidence="3" id="KW-1185">Reference proteome</keyword>
<gene>
    <name evidence="2" type="ORF">ASPCAL04204</name>
</gene>
<protein>
    <submittedName>
        <fullName evidence="2">Uncharacterized protein</fullName>
    </submittedName>
</protein>
<dbReference type="OrthoDB" id="3853793at2759"/>
<organism evidence="2 3">
    <name type="scientific">Aspergillus calidoustus</name>
    <dbReference type="NCBI Taxonomy" id="454130"/>
    <lineage>
        <taxon>Eukaryota</taxon>
        <taxon>Fungi</taxon>
        <taxon>Dikarya</taxon>
        <taxon>Ascomycota</taxon>
        <taxon>Pezizomycotina</taxon>
        <taxon>Eurotiomycetes</taxon>
        <taxon>Eurotiomycetidae</taxon>
        <taxon>Eurotiales</taxon>
        <taxon>Aspergillaceae</taxon>
        <taxon>Aspergillus</taxon>
        <taxon>Aspergillus subgen. Nidulantes</taxon>
    </lineage>
</organism>
<feature type="chain" id="PRO_5006857313" evidence="1">
    <location>
        <begin position="18"/>
        <end position="99"/>
    </location>
</feature>
<evidence type="ECO:0000313" key="3">
    <source>
        <dbReference type="Proteomes" id="UP000054771"/>
    </source>
</evidence>
<dbReference type="AlphaFoldDB" id="A0A0U5FUS6"/>
<dbReference type="EMBL" id="CDMC01000003">
    <property type="protein sequence ID" value="CEL03046.1"/>
    <property type="molecule type" value="Genomic_DNA"/>
</dbReference>
<accession>A0A0U5FUS6</accession>
<name>A0A0U5FUS6_ASPCI</name>
<keyword evidence="1" id="KW-0732">Signal</keyword>
<sequence>MILSFLLLALIPELAIGAAMTDIDLAPAPAADQDLAASSFIVSLTAADYFPNAKGDLSPFDINTYFTNYNADTRSWLSALGSHTGDTDEDKARLLTEAA</sequence>
<dbReference type="Proteomes" id="UP000054771">
    <property type="component" value="Unassembled WGS sequence"/>
</dbReference>
<evidence type="ECO:0000256" key="1">
    <source>
        <dbReference type="SAM" id="SignalP"/>
    </source>
</evidence>
<evidence type="ECO:0000313" key="2">
    <source>
        <dbReference type="EMBL" id="CEL03046.1"/>
    </source>
</evidence>
<proteinExistence type="predicted"/>
<feature type="signal peptide" evidence="1">
    <location>
        <begin position="1"/>
        <end position="17"/>
    </location>
</feature>